<evidence type="ECO:0000256" key="2">
    <source>
        <dbReference type="ARBA" id="ARBA00022741"/>
    </source>
</evidence>
<dbReference type="SUPFAM" id="SSF52540">
    <property type="entry name" value="P-loop containing nucleoside triphosphate hydrolases"/>
    <property type="match status" value="2"/>
</dbReference>
<dbReference type="Gene3D" id="3.40.50.300">
    <property type="entry name" value="P-loop containing nucleotide triphosphate hydrolases"/>
    <property type="match status" value="2"/>
</dbReference>
<keyword evidence="2" id="KW-0547">Nucleotide-binding</keyword>
<dbReference type="Proteomes" id="UP000042512">
    <property type="component" value="Unassembled WGS sequence"/>
</dbReference>
<dbReference type="PROSITE" id="PS50893">
    <property type="entry name" value="ABC_TRANSPORTER_2"/>
    <property type="match status" value="2"/>
</dbReference>
<evidence type="ECO:0000259" key="5">
    <source>
        <dbReference type="PROSITE" id="PS50893"/>
    </source>
</evidence>
<dbReference type="FunFam" id="3.40.50.300:FF:000309">
    <property type="entry name" value="ABC transporter ATP-binding protein"/>
    <property type="match status" value="1"/>
</dbReference>
<dbReference type="FunFam" id="3.40.50.300:FF:000011">
    <property type="entry name" value="Putative ABC transporter ATP-binding component"/>
    <property type="match status" value="1"/>
</dbReference>
<evidence type="ECO:0000313" key="7">
    <source>
        <dbReference type="Proteomes" id="UP000042512"/>
    </source>
</evidence>
<feature type="domain" description="ABC transporter" evidence="5">
    <location>
        <begin position="4"/>
        <end position="259"/>
    </location>
</feature>
<dbReference type="Pfam" id="PF16326">
    <property type="entry name" value="ABC_tran_CTD"/>
    <property type="match status" value="1"/>
</dbReference>
<feature type="compositionally biased region" description="Polar residues" evidence="4">
    <location>
        <begin position="538"/>
        <end position="562"/>
    </location>
</feature>
<dbReference type="InterPro" id="IPR017871">
    <property type="entry name" value="ABC_transporter-like_CS"/>
</dbReference>
<dbReference type="InterPro" id="IPR051309">
    <property type="entry name" value="ABCF_ATPase"/>
</dbReference>
<dbReference type="GO" id="GO:0003677">
    <property type="term" value="F:DNA binding"/>
    <property type="evidence" value="ECO:0007669"/>
    <property type="project" value="InterPro"/>
</dbReference>
<evidence type="ECO:0000256" key="3">
    <source>
        <dbReference type="ARBA" id="ARBA00022840"/>
    </source>
</evidence>
<dbReference type="InterPro" id="IPR032781">
    <property type="entry name" value="ABC_tran_Xtn"/>
</dbReference>
<dbReference type="GO" id="GO:0016887">
    <property type="term" value="F:ATP hydrolysis activity"/>
    <property type="evidence" value="ECO:0007669"/>
    <property type="project" value="InterPro"/>
</dbReference>
<feature type="region of interest" description="Disordered" evidence="4">
    <location>
        <begin position="538"/>
        <end position="566"/>
    </location>
</feature>
<feature type="domain" description="ABC transporter" evidence="5">
    <location>
        <begin position="327"/>
        <end position="541"/>
    </location>
</feature>
<dbReference type="InterPro" id="IPR027417">
    <property type="entry name" value="P-loop_NTPase"/>
</dbReference>
<reference evidence="6 7" key="1">
    <citation type="submission" date="2015-03" db="EMBL/GenBank/DDBJ databases">
        <authorList>
            <consortium name="Pathogen Informatics"/>
            <person name="Murphy D."/>
        </authorList>
    </citation>
    <scope>NUCLEOTIDE SEQUENCE [LARGE SCALE GENOMIC DNA]</scope>
    <source>
        <strain evidence="6 7">SMRU975</strain>
    </source>
</reference>
<keyword evidence="3 6" id="KW-0067">ATP-binding</keyword>
<dbReference type="RefSeq" id="WP_050285142.1">
    <property type="nucleotide sequence ID" value="NZ_CGYR01000022.1"/>
</dbReference>
<sequence>MIILQANKIERSFAGEVLFDNINLQVDERDRIALVGKNGAGKSTLLKILVGEEEPTSGEINKKKDISLSYLAQDSRFESENTIYDEMLHVFNDLRRTERQLRQMELEMGEKSGEDLDKLMSDYDRLSENFRQAGGFTYEADIRAILNGFKFDESMWQMKIAELSGGQNTRLALAKMLLEKPNLLVLDEPTNHLDIEIIAWLENYLVNYSGALIIVSHDRYFLDKVATITLDLTKHSLDRYVGNYSRFVELKEQKLATEAKNYEKQQKEIAALEDFVNRNLVRASTTKRAQSRRKQLEKMERLDKPEAGKKAANMTFQSEKTSGNVVLTVENTAIGYDGEVLSQPINLDLRKMNAVAIVGPNGIGKSTFIKSIVDQIPFIKGEKRFGANVEVGYYDQTQSKLTPSNTVLDELWNDFKLTPEVEIRNRLGAFLFSGDDVKKSVGMLSGGEKARLLLAKLSMENNNFLILDEPTNHLDIDSKEVLENALIDFDGTLLFVSHDRYFINRVATHVLELSENGSTLYLGDYDYYVEKKATAEMSQTEEASTSNQAKEASPVNDYQAQKESQKEVRKLMRQIESLEAEIEELESQSQAISEQMLETNDADKLMELQAELDKISHRQEEAMLEWEELSDQV</sequence>
<dbReference type="CDD" id="cd03221">
    <property type="entry name" value="ABCF_EF-3"/>
    <property type="match status" value="2"/>
</dbReference>
<dbReference type="PANTHER" id="PTHR42855">
    <property type="entry name" value="ABC TRANSPORTER ATP-BINDING SUBUNIT"/>
    <property type="match status" value="1"/>
</dbReference>
<dbReference type="Pfam" id="PF00005">
    <property type="entry name" value="ABC_tran"/>
    <property type="match status" value="2"/>
</dbReference>
<dbReference type="SMART" id="SM00382">
    <property type="entry name" value="AAA"/>
    <property type="match status" value="2"/>
</dbReference>
<dbReference type="EMBL" id="CKRE01000027">
    <property type="protein sequence ID" value="CIY87610.1"/>
    <property type="molecule type" value="Genomic_DNA"/>
</dbReference>
<dbReference type="InterPro" id="IPR037118">
    <property type="entry name" value="Val-tRNA_synth_C_sf"/>
</dbReference>
<protein>
    <submittedName>
        <fullName evidence="6">ABC transporter ATP-binding protein</fullName>
    </submittedName>
</protein>
<dbReference type="Pfam" id="PF12848">
    <property type="entry name" value="ABC_tran_Xtn"/>
    <property type="match status" value="1"/>
</dbReference>
<dbReference type="InterPro" id="IPR003593">
    <property type="entry name" value="AAA+_ATPase"/>
</dbReference>
<organism evidence="6 7">
    <name type="scientific">Streptococcus pneumoniae</name>
    <dbReference type="NCBI Taxonomy" id="1313"/>
    <lineage>
        <taxon>Bacteria</taxon>
        <taxon>Bacillati</taxon>
        <taxon>Bacillota</taxon>
        <taxon>Bacilli</taxon>
        <taxon>Lactobacillales</taxon>
        <taxon>Streptococcaceae</taxon>
        <taxon>Streptococcus</taxon>
    </lineage>
</organism>
<comment type="caution">
    <text evidence="6">The sequence shown here is derived from an EMBL/GenBank/DDBJ whole genome shotgun (WGS) entry which is preliminary data.</text>
</comment>
<evidence type="ECO:0000313" key="6">
    <source>
        <dbReference type="EMBL" id="CIY87610.1"/>
    </source>
</evidence>
<dbReference type="Gene3D" id="1.10.287.380">
    <property type="entry name" value="Valyl-tRNA synthetase, C-terminal domain"/>
    <property type="match status" value="1"/>
</dbReference>
<dbReference type="AlphaFoldDB" id="A0AAI9ETN8"/>
<evidence type="ECO:0000256" key="4">
    <source>
        <dbReference type="SAM" id="MobiDB-lite"/>
    </source>
</evidence>
<evidence type="ECO:0000256" key="1">
    <source>
        <dbReference type="ARBA" id="ARBA00022737"/>
    </source>
</evidence>
<dbReference type="InterPro" id="IPR032524">
    <property type="entry name" value="ABC_tran_C"/>
</dbReference>
<keyword evidence="1" id="KW-0677">Repeat</keyword>
<name>A0AAI9ETN8_STREE</name>
<dbReference type="GO" id="GO:0005524">
    <property type="term" value="F:ATP binding"/>
    <property type="evidence" value="ECO:0007669"/>
    <property type="project" value="UniProtKB-KW"/>
</dbReference>
<dbReference type="PROSITE" id="PS00211">
    <property type="entry name" value="ABC_TRANSPORTER_1"/>
    <property type="match status" value="1"/>
</dbReference>
<dbReference type="InterPro" id="IPR003439">
    <property type="entry name" value="ABC_transporter-like_ATP-bd"/>
</dbReference>
<accession>A0AAI9ETN8</accession>
<dbReference type="PANTHER" id="PTHR42855:SF2">
    <property type="entry name" value="DRUG RESISTANCE ABC TRANSPORTER,ATP-BINDING PROTEIN"/>
    <property type="match status" value="1"/>
</dbReference>
<dbReference type="FunFam" id="1.10.287.380:FF:000008">
    <property type="entry name" value="ABC transporter ATP-binding protein"/>
    <property type="match status" value="1"/>
</dbReference>
<proteinExistence type="predicted"/>
<gene>
    <name evidence="6" type="primary">yjjK</name>
    <name evidence="6" type="ORF">ERS020485_01663</name>
</gene>